<dbReference type="RefSeq" id="WP_161025204.1">
    <property type="nucleotide sequence ID" value="NZ_WWCJ01000005.1"/>
</dbReference>
<dbReference type="PANTHER" id="PTHR47495">
    <property type="entry name" value="ALDEHYDE DEHYDROGENASE"/>
    <property type="match status" value="1"/>
</dbReference>
<organism evidence="3 4">
    <name type="scientific">Pseudoduganella guangdongensis</name>
    <dbReference type="NCBI Taxonomy" id="2692179"/>
    <lineage>
        <taxon>Bacteria</taxon>
        <taxon>Pseudomonadati</taxon>
        <taxon>Pseudomonadota</taxon>
        <taxon>Betaproteobacteria</taxon>
        <taxon>Burkholderiales</taxon>
        <taxon>Oxalobacteraceae</taxon>
        <taxon>Telluria group</taxon>
        <taxon>Pseudoduganella</taxon>
    </lineage>
</organism>
<keyword evidence="4" id="KW-1185">Reference proteome</keyword>
<dbReference type="SUPFAM" id="SSF56003">
    <property type="entry name" value="Molybdenum cofactor-binding domain"/>
    <property type="match status" value="2"/>
</dbReference>
<dbReference type="Pfam" id="PF02738">
    <property type="entry name" value="MoCoBD_1"/>
    <property type="match status" value="1"/>
</dbReference>
<dbReference type="Pfam" id="PF20256">
    <property type="entry name" value="MoCoBD_2"/>
    <property type="match status" value="2"/>
</dbReference>
<dbReference type="InterPro" id="IPR052516">
    <property type="entry name" value="N-heterocyclic_Hydroxylase"/>
</dbReference>
<keyword evidence="1" id="KW-0812">Transmembrane</keyword>
<gene>
    <name evidence="3" type="ORF">GTP41_08830</name>
</gene>
<dbReference type="GO" id="GO:0016491">
    <property type="term" value="F:oxidoreductase activity"/>
    <property type="evidence" value="ECO:0007669"/>
    <property type="project" value="InterPro"/>
</dbReference>
<feature type="domain" description="Aldehyde oxidase/xanthine dehydrogenase a/b hammerhead" evidence="2">
    <location>
        <begin position="243"/>
        <end position="331"/>
    </location>
</feature>
<dbReference type="InterPro" id="IPR006311">
    <property type="entry name" value="TAT_signal"/>
</dbReference>
<evidence type="ECO:0000313" key="3">
    <source>
        <dbReference type="EMBL" id="MYN02208.1"/>
    </source>
</evidence>
<dbReference type="InterPro" id="IPR037165">
    <property type="entry name" value="AldOxase/xan_DH_Mopterin-bd_sf"/>
</dbReference>
<dbReference type="InterPro" id="IPR046867">
    <property type="entry name" value="AldOxase/xan_DH_MoCoBD2"/>
</dbReference>
<dbReference type="SUPFAM" id="SSF54665">
    <property type="entry name" value="CO dehydrogenase molybdoprotein N-domain-like"/>
    <property type="match status" value="1"/>
</dbReference>
<keyword evidence="1" id="KW-1133">Transmembrane helix</keyword>
<sequence length="755" mass="80947">MLQPKKLTRRRFLLSGVAVAGAMVVGWGVMPPRQRLRGREPLPVENGAVPLNGWIAIAPDGSVQLAMPRAEMGQGVHTALAMLVAEELDVALDAIKLIQAPVDKIYSNLAVMHDNWHFHPDDMGQTRRVATRMLEKVGRELGIIITGGSSSVADAWEPMREAGATARALLVAEAAREWKVPHAQVRTENGVLYHDISKRQAGYGTLAARAALGQPHEVKLKDPHSFRLIGQPLPRRDSRIKSEGTAKYGIDARPEGMVYAALRMSPYVGGTVQGISPGEVSGMPGVLAVIDFSGALPKNSGAGAGVAVVARTFWQARQAAAALPVRWNDGGNGSLSSEKIYAELSAALANDDGFTYYTVGEMEKAKDALRTIRSEYRAPFLAHATMEPVNCTAQVKDGKVHLWLGTQSSTFAVRAAARVADVGEDDVILHEHLLGGGFGRRLEADMVAQAVAIARETKGAPVQVIWTREDDMTHDVYRPAAVARLEAGLDGAGNIVAWDARSASGVLVHQFIERNLGLPGMGPEKHTSEGLYDMQYEIPNQRISHVAVDSAVPLGNWRAVGHSHNAFFKESFVDEMASAAGKDPVEFRRTMLINHPRHLAVLNAAVAKAGKPAEGRAHGVALHQSFGTIVAQVAEVSVQDKQIRVHRVVCAIDCGLVVNPNLVAQQVESGVVFGLSAALDGEITIKDGKVVQTNFHDFPVPRMNVVPQVETIITLSTERPSGVGEPPTPPVAPAVANAVFALTGQRLRSLPLKLA</sequence>
<dbReference type="InterPro" id="IPR036856">
    <property type="entry name" value="Ald_Oxase/Xan_DH_a/b_sf"/>
</dbReference>
<reference evidence="3 4" key="1">
    <citation type="submission" date="2019-12" db="EMBL/GenBank/DDBJ databases">
        <title>Novel species isolated from a subtropical stream in China.</title>
        <authorList>
            <person name="Lu H."/>
        </authorList>
    </citation>
    <scope>NUCLEOTIDE SEQUENCE [LARGE SCALE GENOMIC DNA]</scope>
    <source>
        <strain evidence="3 4">DS3</strain>
    </source>
</reference>
<feature type="transmembrane region" description="Helical" evidence="1">
    <location>
        <begin position="12"/>
        <end position="30"/>
    </location>
</feature>
<keyword evidence="1" id="KW-0472">Membrane</keyword>
<comment type="caution">
    <text evidence="3">The sequence shown here is derived from an EMBL/GenBank/DDBJ whole genome shotgun (WGS) entry which is preliminary data.</text>
</comment>
<dbReference type="SMART" id="SM01008">
    <property type="entry name" value="Ald_Xan_dh_C"/>
    <property type="match status" value="1"/>
</dbReference>
<dbReference type="Gene3D" id="3.30.365.10">
    <property type="entry name" value="Aldehyde oxidase/xanthine dehydrogenase, molybdopterin binding domain"/>
    <property type="match status" value="4"/>
</dbReference>
<dbReference type="PROSITE" id="PS51318">
    <property type="entry name" value="TAT"/>
    <property type="match status" value="1"/>
</dbReference>
<dbReference type="Gene3D" id="3.90.1170.50">
    <property type="entry name" value="Aldehyde oxidase/xanthine dehydrogenase, a/b hammerhead"/>
    <property type="match status" value="1"/>
</dbReference>
<dbReference type="EMBL" id="WWCJ01000005">
    <property type="protein sequence ID" value="MYN02208.1"/>
    <property type="molecule type" value="Genomic_DNA"/>
</dbReference>
<dbReference type="PANTHER" id="PTHR47495:SF2">
    <property type="entry name" value="ALDEHYDE DEHYDROGENASE"/>
    <property type="match status" value="1"/>
</dbReference>
<dbReference type="Proteomes" id="UP000448575">
    <property type="component" value="Unassembled WGS sequence"/>
</dbReference>
<name>A0A6N9HF51_9BURK</name>
<accession>A0A6N9HF51</accession>
<dbReference type="PIRSF" id="PIRSF036389">
    <property type="entry name" value="IOR_B"/>
    <property type="match status" value="1"/>
</dbReference>
<evidence type="ECO:0000259" key="2">
    <source>
        <dbReference type="SMART" id="SM01008"/>
    </source>
</evidence>
<dbReference type="InterPro" id="IPR012368">
    <property type="entry name" value="OxRdtase_Mopterin-bd_su_IorB"/>
</dbReference>
<protein>
    <submittedName>
        <fullName evidence="3">Molybdopterin-dependent oxidoreductase</fullName>
    </submittedName>
</protein>
<dbReference type="InterPro" id="IPR008274">
    <property type="entry name" value="AldOxase/xan_DH_MoCoBD1"/>
</dbReference>
<dbReference type="InterPro" id="IPR000674">
    <property type="entry name" value="Ald_Oxase/Xan_DH_a/b"/>
</dbReference>
<proteinExistence type="predicted"/>
<dbReference type="AlphaFoldDB" id="A0A6N9HF51"/>
<evidence type="ECO:0000256" key="1">
    <source>
        <dbReference type="SAM" id="Phobius"/>
    </source>
</evidence>
<evidence type="ECO:0000313" key="4">
    <source>
        <dbReference type="Proteomes" id="UP000448575"/>
    </source>
</evidence>